<accession>A0A381Z8E9</accession>
<name>A0A381Z8E9_9ZZZZ</name>
<organism evidence="1">
    <name type="scientific">marine metagenome</name>
    <dbReference type="NCBI Taxonomy" id="408172"/>
    <lineage>
        <taxon>unclassified sequences</taxon>
        <taxon>metagenomes</taxon>
        <taxon>ecological metagenomes</taxon>
    </lineage>
</organism>
<protein>
    <submittedName>
        <fullName evidence="1">Uncharacterized protein</fullName>
    </submittedName>
</protein>
<sequence>MILTIPDDTGKPTPWGAVDAVVGGIVSEALAGPGFQGKRGQTLALSTPGNRCR</sequence>
<dbReference type="Gene3D" id="3.40.220.10">
    <property type="entry name" value="Leucine Aminopeptidase, subunit E, domain 1"/>
    <property type="match status" value="1"/>
</dbReference>
<reference evidence="1" key="1">
    <citation type="submission" date="2018-05" db="EMBL/GenBank/DDBJ databases">
        <authorList>
            <person name="Lanie J.A."/>
            <person name="Ng W.-L."/>
            <person name="Kazmierczak K.M."/>
            <person name="Andrzejewski T.M."/>
            <person name="Davidsen T.M."/>
            <person name="Wayne K.J."/>
            <person name="Tettelin H."/>
            <person name="Glass J.I."/>
            <person name="Rusch D."/>
            <person name="Podicherti R."/>
            <person name="Tsui H.-C.T."/>
            <person name="Winkler M.E."/>
        </authorList>
    </citation>
    <scope>NUCLEOTIDE SEQUENCE</scope>
</reference>
<dbReference type="AlphaFoldDB" id="A0A381Z8E9"/>
<gene>
    <name evidence="1" type="ORF">METZ01_LOCUS138419</name>
</gene>
<dbReference type="InterPro" id="IPR043472">
    <property type="entry name" value="Macro_dom-like"/>
</dbReference>
<dbReference type="EMBL" id="UINC01020355">
    <property type="protein sequence ID" value="SVA85565.1"/>
    <property type="molecule type" value="Genomic_DNA"/>
</dbReference>
<feature type="non-terminal residue" evidence="1">
    <location>
        <position position="53"/>
    </location>
</feature>
<evidence type="ECO:0000313" key="1">
    <source>
        <dbReference type="EMBL" id="SVA85565.1"/>
    </source>
</evidence>
<proteinExistence type="predicted"/>